<dbReference type="RefSeq" id="WP_121855237.1">
    <property type="nucleotide sequence ID" value="NZ_ML064815.1"/>
</dbReference>
<keyword evidence="3" id="KW-1185">Reference proteome</keyword>
<organism evidence="2 3">
    <name type="scientific">Parashewanella spongiae</name>
    <dbReference type="NCBI Taxonomy" id="342950"/>
    <lineage>
        <taxon>Bacteria</taxon>
        <taxon>Pseudomonadati</taxon>
        <taxon>Pseudomonadota</taxon>
        <taxon>Gammaproteobacteria</taxon>
        <taxon>Alteromonadales</taxon>
        <taxon>Shewanellaceae</taxon>
        <taxon>Parashewanella</taxon>
    </lineage>
</organism>
<gene>
    <name evidence="2" type="ORF">D5R81_19515</name>
</gene>
<sequence>MTPYLLNHHNTTSHYLSETKRAFKHPHSFHFMKAASTKLAKHRFGLKQDSINKPFSQFCNSRSKLPQINTKKLNANPPRPSNPVENKSTRVETTPHKKHSQEHSPCIDDLDSYLAQFRYKMKRRECDSLSTSSLSSNSTISSLKTSPVHLPQIQTASTEKPQSPFLKPIIHSVFHGRSKFGVTSILPSIRERLLPYYVKPEHQHLFRHRS</sequence>
<accession>A0A3A6T5Z7</accession>
<feature type="region of interest" description="Disordered" evidence="1">
    <location>
        <begin position="66"/>
        <end position="105"/>
    </location>
</feature>
<evidence type="ECO:0000256" key="1">
    <source>
        <dbReference type="SAM" id="MobiDB-lite"/>
    </source>
</evidence>
<dbReference type="AlphaFoldDB" id="A0A3A6T5Z7"/>
<dbReference type="Proteomes" id="UP000273022">
    <property type="component" value="Unassembled WGS sequence"/>
</dbReference>
<protein>
    <submittedName>
        <fullName evidence="2">Uncharacterized protein</fullName>
    </submittedName>
</protein>
<evidence type="ECO:0000313" key="2">
    <source>
        <dbReference type="EMBL" id="RJY02120.1"/>
    </source>
</evidence>
<reference evidence="2 3" key="1">
    <citation type="submission" date="2018-09" db="EMBL/GenBank/DDBJ databases">
        <title>Phylogeny of the Shewanellaceae, and recommendation for two new genera, Pseudoshewanella and Parashewanella.</title>
        <authorList>
            <person name="Wang G."/>
        </authorList>
    </citation>
    <scope>NUCLEOTIDE SEQUENCE [LARGE SCALE GENOMIC DNA]</scope>
    <source>
        <strain evidence="2 3">KCTC 22492</strain>
    </source>
</reference>
<dbReference type="EMBL" id="QYYH01000232">
    <property type="protein sequence ID" value="RJY02120.1"/>
    <property type="molecule type" value="Genomic_DNA"/>
</dbReference>
<evidence type="ECO:0000313" key="3">
    <source>
        <dbReference type="Proteomes" id="UP000273022"/>
    </source>
</evidence>
<feature type="compositionally biased region" description="Basic and acidic residues" evidence="1">
    <location>
        <begin position="87"/>
        <end position="105"/>
    </location>
</feature>
<comment type="caution">
    <text evidence="2">The sequence shown here is derived from an EMBL/GenBank/DDBJ whole genome shotgun (WGS) entry which is preliminary data.</text>
</comment>
<proteinExistence type="predicted"/>
<name>A0A3A6T5Z7_9GAMM</name>